<evidence type="ECO:0000256" key="1">
    <source>
        <dbReference type="SAM" id="Phobius"/>
    </source>
</evidence>
<dbReference type="AlphaFoldDB" id="A0A0J1H919"/>
<keyword evidence="1" id="KW-0472">Membrane</keyword>
<keyword evidence="3" id="KW-1185">Reference proteome</keyword>
<comment type="caution">
    <text evidence="2">The sequence shown here is derived from an EMBL/GenBank/DDBJ whole genome shotgun (WGS) entry which is preliminary data.</text>
</comment>
<feature type="transmembrane region" description="Helical" evidence="1">
    <location>
        <begin position="39"/>
        <end position="60"/>
    </location>
</feature>
<sequence>MLRNLNDSHLYKLFIVISLYFVLFYSGYLLFHNSQYGEMLLYIFVVATVAVASVLLMVLYKLRRKH</sequence>
<dbReference type="Proteomes" id="UP000035909">
    <property type="component" value="Unassembled WGS sequence"/>
</dbReference>
<keyword evidence="1" id="KW-1133">Transmembrane helix</keyword>
<dbReference type="RefSeq" id="WP_047886072.1">
    <property type="nucleotide sequence ID" value="NZ_CP071326.1"/>
</dbReference>
<protein>
    <submittedName>
        <fullName evidence="2">Uncharacterized protein</fullName>
    </submittedName>
</protein>
<feature type="transmembrane region" description="Helical" evidence="1">
    <location>
        <begin position="12"/>
        <end position="33"/>
    </location>
</feature>
<evidence type="ECO:0000313" key="2">
    <source>
        <dbReference type="EMBL" id="KLV08183.1"/>
    </source>
</evidence>
<organism evidence="2 3">
    <name type="scientific">Photobacterium ganghwense</name>
    <dbReference type="NCBI Taxonomy" id="320778"/>
    <lineage>
        <taxon>Bacteria</taxon>
        <taxon>Pseudomonadati</taxon>
        <taxon>Pseudomonadota</taxon>
        <taxon>Gammaproteobacteria</taxon>
        <taxon>Vibrionales</taxon>
        <taxon>Vibrionaceae</taxon>
        <taxon>Photobacterium</taxon>
    </lineage>
</organism>
<keyword evidence="1" id="KW-0812">Transmembrane</keyword>
<dbReference type="EMBL" id="LDOU01000015">
    <property type="protein sequence ID" value="KLV08183.1"/>
    <property type="molecule type" value="Genomic_DNA"/>
</dbReference>
<proteinExistence type="predicted"/>
<dbReference type="PATRIC" id="fig|320778.3.peg.3345"/>
<gene>
    <name evidence="2" type="ORF">ABT57_15385</name>
</gene>
<evidence type="ECO:0000313" key="3">
    <source>
        <dbReference type="Proteomes" id="UP000035909"/>
    </source>
</evidence>
<name>A0A0J1H919_9GAMM</name>
<reference evidence="2 3" key="1">
    <citation type="submission" date="2015-05" db="EMBL/GenBank/DDBJ databases">
        <title>Photobacterium galathea sp. nov.</title>
        <authorList>
            <person name="Machado H."/>
            <person name="Gram L."/>
        </authorList>
    </citation>
    <scope>NUCLEOTIDE SEQUENCE [LARGE SCALE GENOMIC DNA]</scope>
    <source>
        <strain evidence="2 3">DSM 22954</strain>
    </source>
</reference>
<accession>A0A0J1H919</accession>